<keyword evidence="4" id="KW-0472">Membrane</keyword>
<dbReference type="Pfam" id="PF01734">
    <property type="entry name" value="Patatin"/>
    <property type="match status" value="1"/>
</dbReference>
<keyword evidence="1" id="KW-0378">Hydrolase</keyword>
<keyword evidence="2" id="KW-0442">Lipid degradation</keyword>
<dbReference type="EMBL" id="FXAM01000001">
    <property type="protein sequence ID" value="SMF96501.1"/>
    <property type="molecule type" value="Genomic_DNA"/>
</dbReference>
<dbReference type="PANTHER" id="PTHR14226">
    <property type="entry name" value="NEUROPATHY TARGET ESTERASE/SWISS CHEESE D.MELANOGASTER"/>
    <property type="match status" value="1"/>
</dbReference>
<dbReference type="OrthoDB" id="9813090at2"/>
<feature type="transmembrane region" description="Helical" evidence="4">
    <location>
        <begin position="462"/>
        <end position="484"/>
    </location>
</feature>
<keyword evidence="4" id="KW-1133">Transmembrane helix</keyword>
<dbReference type="Gene3D" id="3.40.1090.10">
    <property type="entry name" value="Cytosolic phospholipase A2 catalytic domain"/>
    <property type="match status" value="2"/>
</dbReference>
<organism evidence="6 7">
    <name type="scientific">Methylomagnum ishizawai</name>
    <dbReference type="NCBI Taxonomy" id="1760988"/>
    <lineage>
        <taxon>Bacteria</taxon>
        <taxon>Pseudomonadati</taxon>
        <taxon>Pseudomonadota</taxon>
        <taxon>Gammaproteobacteria</taxon>
        <taxon>Methylococcales</taxon>
        <taxon>Methylococcaceae</taxon>
        <taxon>Methylomagnum</taxon>
    </lineage>
</organism>
<dbReference type="PANTHER" id="PTHR14226:SF78">
    <property type="entry name" value="SLR0060 PROTEIN"/>
    <property type="match status" value="1"/>
</dbReference>
<dbReference type="RefSeq" id="WP_085215381.1">
    <property type="nucleotide sequence ID" value="NZ_FXAM01000001.1"/>
</dbReference>
<gene>
    <name evidence="6" type="ORF">SAMN02949497_3901</name>
</gene>
<evidence type="ECO:0000313" key="7">
    <source>
        <dbReference type="Proteomes" id="UP000192923"/>
    </source>
</evidence>
<dbReference type="InterPro" id="IPR050301">
    <property type="entry name" value="NTE"/>
</dbReference>
<keyword evidence="4" id="KW-0812">Transmembrane</keyword>
<evidence type="ECO:0000256" key="2">
    <source>
        <dbReference type="ARBA" id="ARBA00022963"/>
    </source>
</evidence>
<dbReference type="InterPro" id="IPR016035">
    <property type="entry name" value="Acyl_Trfase/lysoPLipase"/>
</dbReference>
<feature type="transmembrane region" description="Helical" evidence="4">
    <location>
        <begin position="491"/>
        <end position="510"/>
    </location>
</feature>
<dbReference type="AlphaFoldDB" id="A0A1Y6D1L7"/>
<reference evidence="6 7" key="1">
    <citation type="submission" date="2016-12" db="EMBL/GenBank/DDBJ databases">
        <authorList>
            <person name="Song W.-J."/>
            <person name="Kurnit D.M."/>
        </authorList>
    </citation>
    <scope>NUCLEOTIDE SEQUENCE [LARGE SCALE GENOMIC DNA]</scope>
    <source>
        <strain evidence="6 7">175</strain>
    </source>
</reference>
<name>A0A1Y6D1L7_9GAMM</name>
<evidence type="ECO:0000256" key="3">
    <source>
        <dbReference type="ARBA" id="ARBA00023098"/>
    </source>
</evidence>
<keyword evidence="3" id="KW-0443">Lipid metabolism</keyword>
<feature type="transmembrane region" description="Helical" evidence="4">
    <location>
        <begin position="537"/>
        <end position="557"/>
    </location>
</feature>
<dbReference type="STRING" id="1760988.SAMN02949497_3901"/>
<protein>
    <submittedName>
        <fullName evidence="6">NTE family protein</fullName>
    </submittedName>
</protein>
<accession>A0A1Y6D1L7</accession>
<keyword evidence="7" id="KW-1185">Reference proteome</keyword>
<dbReference type="GO" id="GO:0016042">
    <property type="term" value="P:lipid catabolic process"/>
    <property type="evidence" value="ECO:0007669"/>
    <property type="project" value="UniProtKB-KW"/>
</dbReference>
<dbReference type="InterPro" id="IPR002641">
    <property type="entry name" value="PNPLA_dom"/>
</dbReference>
<dbReference type="Proteomes" id="UP000192923">
    <property type="component" value="Unassembled WGS sequence"/>
</dbReference>
<feature type="domain" description="PNPLA" evidence="5">
    <location>
        <begin position="19"/>
        <end position="283"/>
    </location>
</feature>
<dbReference type="SUPFAM" id="SSF52151">
    <property type="entry name" value="FabD/lysophospholipase-like"/>
    <property type="match status" value="1"/>
</dbReference>
<sequence length="584" mass="63943">MSDPTPESQATATAGRLGLAFSGGGLRASFFHIGVLAQMAQRGLLRRVEVISTVSGGSILGALYYLHVKKLLERKPDAAITDRDYVEIVAALAGDFLAATQRNIRMLAFADFAANWKRHRGDYSTSDRLAELYNQLLYQSVLDKAQVGDPVEMRKLKIFPPGQPDFHPNLHNGDRKAKVPILVVNATTLNSGNNWRFTAQDMGEPPSNNNAIDKKPIRLKRPRSYDDIVVHQQDFPLGHAVAASACVPGLFPPLSITGLYQDGEEAIQVQLVDGGVHDNQGVTGLIDNGCVEFVVSDACGQMGEQPRPGTDLVAVLSRVSSILQDRVRTAVLENLFNRPGSVAFMSLRQGLGYRELYWNGPDGQPYKQPEVQLPTTERFGVDPTVQELLSAVRTDLDAFSEVEAYSLMLDGYLIGEQGLGNVPLLAAGEEAWEFLKIKPWLGLPTADYLKQLRVAGQTFGKALYLIPWLSVLALVAVAALLVVLAPQIQAFLQSCIPVLWIAALLLGWLVDQLLPKLAKLFRVFHDLVAPWAALKRWVLNAGLALVGTLFIKLYLVFINPLFLKRGSFEALERRGVPGTPTPPA</sequence>
<proteinExistence type="predicted"/>
<dbReference type="GO" id="GO:0016787">
    <property type="term" value="F:hydrolase activity"/>
    <property type="evidence" value="ECO:0007669"/>
    <property type="project" value="UniProtKB-KW"/>
</dbReference>
<evidence type="ECO:0000313" key="6">
    <source>
        <dbReference type="EMBL" id="SMF96501.1"/>
    </source>
</evidence>
<evidence type="ECO:0000256" key="4">
    <source>
        <dbReference type="SAM" id="Phobius"/>
    </source>
</evidence>
<evidence type="ECO:0000256" key="1">
    <source>
        <dbReference type="ARBA" id="ARBA00022801"/>
    </source>
</evidence>
<evidence type="ECO:0000259" key="5">
    <source>
        <dbReference type="Pfam" id="PF01734"/>
    </source>
</evidence>